<keyword evidence="2 5" id="KW-0732">Signal</keyword>
<dbReference type="Proteomes" id="UP000095300">
    <property type="component" value="Unassembled WGS sequence"/>
</dbReference>
<evidence type="ECO:0000256" key="2">
    <source>
        <dbReference type="ARBA" id="ARBA00022729"/>
    </source>
</evidence>
<dbReference type="SUPFAM" id="SSF52058">
    <property type="entry name" value="L domain-like"/>
    <property type="match status" value="1"/>
</dbReference>
<feature type="domain" description="LRRCT" evidence="6">
    <location>
        <begin position="403"/>
        <end position="459"/>
    </location>
</feature>
<feature type="chain" id="PRO_5009326738" description="LRRCT domain-containing protein" evidence="5">
    <location>
        <begin position="27"/>
        <end position="521"/>
    </location>
</feature>
<feature type="signal peptide" evidence="5">
    <location>
        <begin position="1"/>
        <end position="26"/>
    </location>
</feature>
<keyword evidence="4" id="KW-0812">Transmembrane</keyword>
<evidence type="ECO:0000256" key="4">
    <source>
        <dbReference type="SAM" id="Phobius"/>
    </source>
</evidence>
<protein>
    <recommendedName>
        <fullName evidence="6">LRRCT domain-containing protein</fullName>
    </recommendedName>
</protein>
<keyword evidence="8" id="KW-1185">Reference proteome</keyword>
<dbReference type="KEGG" id="scac:106083310"/>
<organism evidence="7 8">
    <name type="scientific">Stomoxys calcitrans</name>
    <name type="common">Stable fly</name>
    <name type="synonym">Conops calcitrans</name>
    <dbReference type="NCBI Taxonomy" id="35570"/>
    <lineage>
        <taxon>Eukaryota</taxon>
        <taxon>Metazoa</taxon>
        <taxon>Ecdysozoa</taxon>
        <taxon>Arthropoda</taxon>
        <taxon>Hexapoda</taxon>
        <taxon>Insecta</taxon>
        <taxon>Pterygota</taxon>
        <taxon>Neoptera</taxon>
        <taxon>Endopterygota</taxon>
        <taxon>Diptera</taxon>
        <taxon>Brachycera</taxon>
        <taxon>Muscomorpha</taxon>
        <taxon>Muscoidea</taxon>
        <taxon>Muscidae</taxon>
        <taxon>Stomoxys</taxon>
    </lineage>
</organism>
<dbReference type="Pfam" id="PF13855">
    <property type="entry name" value="LRR_8"/>
    <property type="match status" value="2"/>
</dbReference>
<dbReference type="VEuPathDB" id="VectorBase:SCAU008668"/>
<dbReference type="InterPro" id="IPR032675">
    <property type="entry name" value="LRR_dom_sf"/>
</dbReference>
<dbReference type="PANTHER" id="PTHR24369:SF210">
    <property type="entry name" value="CHAOPTIN-RELATED"/>
    <property type="match status" value="1"/>
</dbReference>
<evidence type="ECO:0000256" key="1">
    <source>
        <dbReference type="ARBA" id="ARBA00022614"/>
    </source>
</evidence>
<keyword evidence="4" id="KW-1133">Transmembrane helix</keyword>
<evidence type="ECO:0000256" key="5">
    <source>
        <dbReference type="SAM" id="SignalP"/>
    </source>
</evidence>
<reference evidence="7" key="1">
    <citation type="submission" date="2020-05" db="UniProtKB">
        <authorList>
            <consortium name="EnsemblMetazoa"/>
        </authorList>
    </citation>
    <scope>IDENTIFICATION</scope>
    <source>
        <strain evidence="7">USDA</strain>
    </source>
</reference>
<keyword evidence="1" id="KW-0433">Leucine-rich repeat</keyword>
<dbReference type="InterPro" id="IPR001611">
    <property type="entry name" value="Leu-rich_rpt"/>
</dbReference>
<feature type="transmembrane region" description="Helical" evidence="4">
    <location>
        <begin position="468"/>
        <end position="492"/>
    </location>
</feature>
<keyword evidence="3" id="KW-0677">Repeat</keyword>
<dbReference type="SMART" id="SM00082">
    <property type="entry name" value="LRRCT"/>
    <property type="match status" value="1"/>
</dbReference>
<proteinExistence type="predicted"/>
<dbReference type="EnsemblMetazoa" id="SCAU008668-RA">
    <property type="protein sequence ID" value="SCAU008668-PA"/>
    <property type="gene ID" value="SCAU008668"/>
</dbReference>
<dbReference type="GO" id="GO:0005886">
    <property type="term" value="C:plasma membrane"/>
    <property type="evidence" value="ECO:0007669"/>
    <property type="project" value="TreeGrafter"/>
</dbReference>
<name>A0A1I8PJH9_STOCA</name>
<dbReference type="AlphaFoldDB" id="A0A1I8PJH9"/>
<dbReference type="InterPro" id="IPR000483">
    <property type="entry name" value="Cys-rich_flank_reg_C"/>
</dbReference>
<evidence type="ECO:0000313" key="7">
    <source>
        <dbReference type="EnsemblMetazoa" id="SCAU008668-PA"/>
    </source>
</evidence>
<evidence type="ECO:0000259" key="6">
    <source>
        <dbReference type="SMART" id="SM00082"/>
    </source>
</evidence>
<evidence type="ECO:0000313" key="8">
    <source>
        <dbReference type="Proteomes" id="UP000095300"/>
    </source>
</evidence>
<dbReference type="OrthoDB" id="72369at2759"/>
<accession>A0A1I8PJH9</accession>
<evidence type="ECO:0000256" key="3">
    <source>
        <dbReference type="ARBA" id="ARBA00022737"/>
    </source>
</evidence>
<dbReference type="Gene3D" id="3.80.10.10">
    <property type="entry name" value="Ribonuclease Inhibitor"/>
    <property type="match status" value="3"/>
</dbReference>
<dbReference type="InterPro" id="IPR050541">
    <property type="entry name" value="LRR_TM_domain-containing"/>
</dbReference>
<keyword evidence="4" id="KW-0472">Membrane</keyword>
<dbReference type="PANTHER" id="PTHR24369">
    <property type="entry name" value="ANTIGEN BSP, PUTATIVE-RELATED"/>
    <property type="match status" value="1"/>
</dbReference>
<dbReference type="STRING" id="35570.A0A1I8PJH9"/>
<sequence>MVRHRSLIALACCVLVCSMNLLLIQAQTTQKAVPLANSTAAPTAASSSASSTTATTTPKPKIKIADSDLCKKKCSCDLKYFQIDCSSKSLKTLFSKEDWDTLVNGDVIFSTIKFNNNSITHIPILPSYPVENLYLSFNQINNISLGAFQNLNKLAKLDLSHNNITTKVLDPDVFKGKYAADKYEPITTLIELDLAYNDLHALQNDLFEHLPNLEILILCKNTFQVIDTSTLVAIASLSSLKTLDMSYMEISVLPETIFHSPNELETLILSGNLFHEVPKAFKWTKNLKKLVLDENPLGDFVKGNFSDSLNTLQYLSISFLTDTTRIGPGALNVLQNLTTLIASDNPRLSSIHELAFTKNTTNPDIFAYPPLTKLYLNNNNLQKLEREWIQRWDLVKTIDLRYNPWACDCSNSYLIHTLMKEINTTTPQLTKNVVCSTPEAWKNRPLLQLTADNKELICENANQPAKDGIVLISILVGILIGIPLTLGALVIYRRGCFGLLNRINPSSPRYNRASFADDYHI</sequence>
<gene>
    <name evidence="7" type="primary">106083310</name>
</gene>
<dbReference type="InterPro" id="IPR003591">
    <property type="entry name" value="Leu-rich_rpt_typical-subtyp"/>
</dbReference>
<dbReference type="SMART" id="SM00369">
    <property type="entry name" value="LRR_TYP"/>
    <property type="match status" value="8"/>
</dbReference>